<sequence length="40" mass="4598">MQTQCFLVQIKKRARLMCGTGPKTHVRQRNATTYLMLVCA</sequence>
<organism evidence="1">
    <name type="scientific">Bifidobacterium longum subsp. infantis CCUG 52486</name>
    <dbReference type="NCBI Taxonomy" id="537937"/>
    <lineage>
        <taxon>Bacteria</taxon>
        <taxon>Bacillati</taxon>
        <taxon>Actinomycetota</taxon>
        <taxon>Actinomycetes</taxon>
        <taxon>Bifidobacteriales</taxon>
        <taxon>Bifidobacteriaceae</taxon>
        <taxon>Bifidobacterium</taxon>
    </lineage>
</organism>
<accession>C5E8G6</accession>
<dbReference type="HOGENOM" id="CLU_3285657_0_0_11"/>
<protein>
    <submittedName>
        <fullName evidence="1">Uncharacterized protein</fullName>
    </submittedName>
</protein>
<evidence type="ECO:0000313" key="1">
    <source>
        <dbReference type="EMBL" id="EEQ54183.1"/>
    </source>
</evidence>
<gene>
    <name evidence="1" type="ORF">BLIG_00132</name>
</gene>
<reference evidence="1" key="1">
    <citation type="submission" date="2008-08" db="EMBL/GenBank/DDBJ databases">
        <title>Annotation of Bifidobacterium longum subsp. infantis CCUG 52486.</title>
        <authorList>
            <consortium name="The Broad Institute Genome Sequencing Platform"/>
            <person name="Gougoulias C."/>
            <person name="Tuohy K.M."/>
            <person name="Gibson G.R."/>
            <person name="Ward D."/>
            <person name="Mehta T."/>
            <person name="Young S."/>
            <person name="Jaffe D."/>
            <person name="Gnerre S."/>
            <person name="Berlin A."/>
            <person name="Heiman D."/>
            <person name="Hepburn T."/>
            <person name="Shea T."/>
            <person name="Sykes S."/>
            <person name="Alvarado L."/>
            <person name="Kodira C."/>
            <person name="Borodovsky M."/>
            <person name="Lander E."/>
            <person name="Galagan J."/>
            <person name="Nusbaum C."/>
            <person name="Birren B."/>
        </authorList>
    </citation>
    <scope>NUCLEOTIDE SEQUENCE [LARGE SCALE GENOMIC DNA]</scope>
    <source>
        <strain evidence="1">CCUG 52486</strain>
    </source>
</reference>
<name>C5E8G6_BIFLI</name>
<dbReference type="AlphaFoldDB" id="C5E8G6"/>
<proteinExistence type="predicted"/>
<dbReference type="EMBL" id="DS990238">
    <property type="protein sequence ID" value="EEQ54183.1"/>
    <property type="molecule type" value="Genomic_DNA"/>
</dbReference>
<dbReference type="Proteomes" id="UP000005084">
    <property type="component" value="Unassembled WGS sequence"/>
</dbReference>